<dbReference type="AlphaFoldDB" id="A0A383C9E9"/>
<organism evidence="1">
    <name type="scientific">marine metagenome</name>
    <dbReference type="NCBI Taxonomy" id="408172"/>
    <lineage>
        <taxon>unclassified sequences</taxon>
        <taxon>metagenomes</taxon>
        <taxon>ecological metagenomes</taxon>
    </lineage>
</organism>
<proteinExistence type="predicted"/>
<feature type="non-terminal residue" evidence="1">
    <location>
        <position position="170"/>
    </location>
</feature>
<dbReference type="InterPro" id="IPR013785">
    <property type="entry name" value="Aldolase_TIM"/>
</dbReference>
<dbReference type="SUPFAM" id="SSF51569">
    <property type="entry name" value="Aldolase"/>
    <property type="match status" value="1"/>
</dbReference>
<dbReference type="EMBL" id="UINC01207077">
    <property type="protein sequence ID" value="SVE29017.1"/>
    <property type="molecule type" value="Genomic_DNA"/>
</dbReference>
<dbReference type="Gene3D" id="3.20.20.70">
    <property type="entry name" value="Aldolase class I"/>
    <property type="match status" value="1"/>
</dbReference>
<gene>
    <name evidence="1" type="ORF">METZ01_LOCUS481871</name>
</gene>
<protein>
    <recommendedName>
        <fullName evidence="2">Pyruvate carboxyltransferase domain-containing protein</fullName>
    </recommendedName>
</protein>
<name>A0A383C9E9_9ZZZZ</name>
<accession>A0A383C9E9</accession>
<reference evidence="1" key="1">
    <citation type="submission" date="2018-05" db="EMBL/GenBank/DDBJ databases">
        <authorList>
            <person name="Lanie J.A."/>
            <person name="Ng W.-L."/>
            <person name="Kazmierczak K.M."/>
            <person name="Andrzejewski T.M."/>
            <person name="Davidsen T.M."/>
            <person name="Wayne K.J."/>
            <person name="Tettelin H."/>
            <person name="Glass J.I."/>
            <person name="Rusch D."/>
            <person name="Podicherti R."/>
            <person name="Tsui H.-C.T."/>
            <person name="Winkler M.E."/>
        </authorList>
    </citation>
    <scope>NUCLEOTIDE SEQUENCE</scope>
</reference>
<evidence type="ECO:0000313" key="1">
    <source>
        <dbReference type="EMBL" id="SVE29017.1"/>
    </source>
</evidence>
<evidence type="ECO:0008006" key="2">
    <source>
        <dbReference type="Google" id="ProtNLM"/>
    </source>
</evidence>
<sequence length="170" mass="18245">MTSAVPMLLDCTLRDGGYHNDWDFSIDLIEEYLQAMDAVSVDMVELGFRSLETEGFRGGCAYTTDGFISGLAVPQGLSLGVMVNTGELSRSVDGVVGAIDALFAPAAKSPITMVRLASHLAEFEDALTATVRLRELGYLVGINLMQIADRTDAEIEDVARRAAESPPDVL</sequence>